<evidence type="ECO:0000313" key="2">
    <source>
        <dbReference type="EMBL" id="CAG8818490.1"/>
    </source>
</evidence>
<keyword evidence="3" id="KW-1185">Reference proteome</keyword>
<feature type="non-terminal residue" evidence="2">
    <location>
        <position position="66"/>
    </location>
</feature>
<proteinExistence type="predicted"/>
<name>A0A9N9KCR5_9GLOM</name>
<feature type="region of interest" description="Disordered" evidence="1">
    <location>
        <begin position="1"/>
        <end position="31"/>
    </location>
</feature>
<evidence type="ECO:0000313" key="3">
    <source>
        <dbReference type="Proteomes" id="UP000789396"/>
    </source>
</evidence>
<reference evidence="2" key="1">
    <citation type="submission" date="2021-06" db="EMBL/GenBank/DDBJ databases">
        <authorList>
            <person name="Kallberg Y."/>
            <person name="Tangrot J."/>
            <person name="Rosling A."/>
        </authorList>
    </citation>
    <scope>NUCLEOTIDE SEQUENCE</scope>
    <source>
        <strain evidence="2">IN212</strain>
    </source>
</reference>
<dbReference type="AlphaFoldDB" id="A0A9N9KCR5"/>
<protein>
    <submittedName>
        <fullName evidence="2">10768_t:CDS:1</fullName>
    </submittedName>
</protein>
<evidence type="ECO:0000256" key="1">
    <source>
        <dbReference type="SAM" id="MobiDB-lite"/>
    </source>
</evidence>
<gene>
    <name evidence="2" type="ORF">RFULGI_LOCUS19422</name>
</gene>
<dbReference type="EMBL" id="CAJVPZ010095934">
    <property type="protein sequence ID" value="CAG8818490.1"/>
    <property type="molecule type" value="Genomic_DNA"/>
</dbReference>
<dbReference type="Proteomes" id="UP000789396">
    <property type="component" value="Unassembled WGS sequence"/>
</dbReference>
<organism evidence="2 3">
    <name type="scientific">Racocetra fulgida</name>
    <dbReference type="NCBI Taxonomy" id="60492"/>
    <lineage>
        <taxon>Eukaryota</taxon>
        <taxon>Fungi</taxon>
        <taxon>Fungi incertae sedis</taxon>
        <taxon>Mucoromycota</taxon>
        <taxon>Glomeromycotina</taxon>
        <taxon>Glomeromycetes</taxon>
        <taxon>Diversisporales</taxon>
        <taxon>Gigasporaceae</taxon>
        <taxon>Racocetra</taxon>
    </lineage>
</organism>
<accession>A0A9N9KCR5</accession>
<comment type="caution">
    <text evidence="2">The sequence shown here is derived from an EMBL/GenBank/DDBJ whole genome shotgun (WGS) entry which is preliminary data.</text>
</comment>
<feature type="non-terminal residue" evidence="2">
    <location>
        <position position="1"/>
    </location>
</feature>
<sequence length="66" mass="7609">NNGGRFSTTTVAENSDSEYSDSEYNNSEYSDPELLIYELENSNEANFDNEKTELNEEEAKQLIYEN</sequence>
<feature type="compositionally biased region" description="Polar residues" evidence="1">
    <location>
        <begin position="1"/>
        <end position="12"/>
    </location>
</feature>